<dbReference type="EMBL" id="JFFR01000002">
    <property type="protein sequence ID" value="KDN30370.1"/>
    <property type="molecule type" value="Genomic_DNA"/>
</dbReference>
<comment type="caution">
    <text evidence="2">The sequence shown here is derived from an EMBL/GenBank/DDBJ whole genome shotgun (WGS) entry which is preliminary data.</text>
</comment>
<protein>
    <submittedName>
        <fullName evidence="2">Biopolymer transporter TolR</fullName>
    </submittedName>
</protein>
<dbReference type="NCBIfam" id="TIGR02794">
    <property type="entry name" value="tolA_full"/>
    <property type="match status" value="1"/>
</dbReference>
<dbReference type="SUPFAM" id="SSF74653">
    <property type="entry name" value="TolA/TonB C-terminal domain"/>
    <property type="match status" value="1"/>
</dbReference>
<evidence type="ECO:0000313" key="2">
    <source>
        <dbReference type="EMBL" id="KDN30370.1"/>
    </source>
</evidence>
<gene>
    <name evidence="2" type="ORF">VFDL14_06495</name>
</gene>
<evidence type="ECO:0000256" key="1">
    <source>
        <dbReference type="SAM" id="MobiDB-lite"/>
    </source>
</evidence>
<dbReference type="OrthoDB" id="6194496at2"/>
<dbReference type="RefSeq" id="WP_032549408.1">
    <property type="nucleotide sequence ID" value="NZ_JFFR01000002.1"/>
</dbReference>
<evidence type="ECO:0000313" key="3">
    <source>
        <dbReference type="Proteomes" id="UP000027219"/>
    </source>
</evidence>
<name>A0A066UTE5_9VIBR</name>
<dbReference type="AlphaFoldDB" id="A0A066UTE5"/>
<organism evidence="2 3">
    <name type="scientific">Vibrio fortis</name>
    <dbReference type="NCBI Taxonomy" id="212667"/>
    <lineage>
        <taxon>Bacteria</taxon>
        <taxon>Pseudomonadati</taxon>
        <taxon>Pseudomonadota</taxon>
        <taxon>Gammaproteobacteria</taxon>
        <taxon>Vibrionales</taxon>
        <taxon>Vibrionaceae</taxon>
        <taxon>Vibrio</taxon>
    </lineage>
</organism>
<dbReference type="Gene3D" id="3.30.1150.10">
    <property type="match status" value="1"/>
</dbReference>
<dbReference type="Pfam" id="PF06519">
    <property type="entry name" value="TolA"/>
    <property type="match status" value="1"/>
</dbReference>
<feature type="region of interest" description="Disordered" evidence="1">
    <location>
        <begin position="181"/>
        <end position="219"/>
    </location>
</feature>
<dbReference type="InterPro" id="IPR014161">
    <property type="entry name" value="Tol-Pal_TolA"/>
</dbReference>
<feature type="region of interest" description="Disordered" evidence="1">
    <location>
        <begin position="66"/>
        <end position="148"/>
    </location>
</feature>
<keyword evidence="3" id="KW-1185">Reference proteome</keyword>
<accession>A0A066UTE5</accession>
<dbReference type="GO" id="GO:0043213">
    <property type="term" value="P:bacteriocin transport"/>
    <property type="evidence" value="ECO:0007669"/>
    <property type="project" value="InterPro"/>
</dbReference>
<sequence>MKTKKTKSNSLSTPLIVSLALHVVLFVVLIVGADFTMSEPEPSGQMVQAVVIDPQLVRQQAQQIRQQREAASKKEQERLDKLRRESERLERNRKAEEENIRKLKEKQAKEARAAREAEKRRVEQEKQRKAEEVRLKQEKERAAKAEADRKLKEAALVKAEQERKAKEAAIAKAEQERLAKEQAAKEAAEKARKEKEAAERAEKERLAKEKAAKEAAEKARKEQERLKRLEEERKQQEAALNDIFAGLETEASQNSSARQQFIGDEVQRYGAIYTQLIEQNLLLEDSFRGKSCRVNLKLIPTGSNAILGSLSILEGDSRLCAATKRAVAQVQSYPLPKDPDIVNSLKNINLTVLPE</sequence>
<dbReference type="GO" id="GO:0016020">
    <property type="term" value="C:membrane"/>
    <property type="evidence" value="ECO:0007669"/>
    <property type="project" value="InterPro"/>
</dbReference>
<dbReference type="Proteomes" id="UP000027219">
    <property type="component" value="Unassembled WGS sequence"/>
</dbReference>
<reference evidence="2 3" key="1">
    <citation type="submission" date="2014-02" db="EMBL/GenBank/DDBJ databases">
        <title>Vibrio fortis Dalian14 Genome Sequencing.</title>
        <authorList>
            <person name="Wang Y."/>
            <person name="Song L."/>
            <person name="Liu G."/>
            <person name="Ding J."/>
        </authorList>
    </citation>
    <scope>NUCLEOTIDE SEQUENCE [LARGE SCALE GENOMIC DNA]</scope>
    <source>
        <strain evidence="2 3">Dalian14</strain>
    </source>
</reference>
<proteinExistence type="predicted"/>
<dbReference type="STRING" id="212667.VFDL14_06495"/>
<dbReference type="GO" id="GO:0019534">
    <property type="term" value="F:toxin transmembrane transporter activity"/>
    <property type="evidence" value="ECO:0007669"/>
    <property type="project" value="InterPro"/>
</dbReference>